<keyword evidence="3 5" id="KW-0396">Initiation factor</keyword>
<accession>A0A833RTN5</accession>
<keyword evidence="8" id="KW-1185">Reference proteome</keyword>
<comment type="caution">
    <text evidence="7">The sequence shown here is derived from an EMBL/GenBank/DDBJ whole genome shotgun (WGS) entry which is preliminary data.</text>
</comment>
<dbReference type="Pfam" id="PF01399">
    <property type="entry name" value="PCI"/>
    <property type="match status" value="1"/>
</dbReference>
<dbReference type="InterPro" id="IPR045237">
    <property type="entry name" value="COPS7/eIF3m"/>
</dbReference>
<evidence type="ECO:0000256" key="5">
    <source>
        <dbReference type="HAMAP-Rule" id="MF_03012"/>
    </source>
</evidence>
<dbReference type="Proteomes" id="UP000655588">
    <property type="component" value="Unassembled WGS sequence"/>
</dbReference>
<feature type="domain" description="PCI" evidence="6">
    <location>
        <begin position="182"/>
        <end position="374"/>
    </location>
</feature>
<comment type="similarity">
    <text evidence="1">Belongs to the CSN7/EIF3M family. CSN7 subfamily.</text>
</comment>
<dbReference type="PROSITE" id="PS50250">
    <property type="entry name" value="PCI"/>
    <property type="match status" value="1"/>
</dbReference>
<dbReference type="AlphaFoldDB" id="A0A833RTN5"/>
<sequence length="423" mass="48252">MQVPPIFMELPLEDQAQELRIYFKNLGAEISEEKSPKGIEDDLHKIIGVCEACFKEGNESEIETVLNDIVSIMIVIPTERAENLILAFCEKLTKAPGYKLGLVCLKALWLLFQSLPDDSPMRYHVYYHLVQIARNVDQVKAVYGGIDQLKQQFASLPPSNEQMQKLLRLLHEVLLSCKQGEQAAAVMVELLGTYTAENASAAREDAQRCILAALADPNTFLLDPLLALKPVRFLEGELIHDLLLVFVQDKLPAYLDFYQHHKEFVEHQLGLNHEQNMKKMRLLTFMQLAETNPEMSFDTIQEELQINENEVESFIIDACNVQLEYIFNYKRIFLHTRKSPCIINRQCIQVLKTKLVRARMDQAGRKVLISSTMHRTFGKPQWMQLRDLLAAWKANLTAVQEGMKSVAAAQMELAGKNKASITH</sequence>
<dbReference type="GO" id="GO:0001732">
    <property type="term" value="P:formation of cytoplasmic translation initiation complex"/>
    <property type="evidence" value="ECO:0007669"/>
    <property type="project" value="UniProtKB-UniRule"/>
</dbReference>
<evidence type="ECO:0000256" key="4">
    <source>
        <dbReference type="ARBA" id="ARBA00022917"/>
    </source>
</evidence>
<dbReference type="GO" id="GO:0003743">
    <property type="term" value="F:translation initiation factor activity"/>
    <property type="evidence" value="ECO:0007669"/>
    <property type="project" value="UniProtKB-UniRule"/>
</dbReference>
<dbReference type="GO" id="GO:0071541">
    <property type="term" value="C:eukaryotic translation initiation factor 3 complex, eIF3m"/>
    <property type="evidence" value="ECO:0007669"/>
    <property type="project" value="UniProtKB-UniRule"/>
</dbReference>
<comment type="similarity">
    <text evidence="5">Belongs to the eIF-3 subunit M family.</text>
</comment>
<proteinExistence type="inferred from homology"/>
<dbReference type="PANTHER" id="PTHR15350">
    <property type="entry name" value="COP9 SIGNALOSOME COMPLEX SUBUNIT 7/DENDRITIC CELL PROTEIN GA17"/>
    <property type="match status" value="1"/>
</dbReference>
<dbReference type="GO" id="GO:0016282">
    <property type="term" value="C:eukaryotic 43S preinitiation complex"/>
    <property type="evidence" value="ECO:0007669"/>
    <property type="project" value="UniProtKB-UniRule"/>
</dbReference>
<comment type="function">
    <text evidence="5">Component of the eukaryotic translation initiation factor 3 (eIF-3) complex, which is involved in protein synthesis of a specialized repertoire of mRNAs and, together with other initiation factors, stimulates binding of mRNA and methionyl-tRNAi to the 40S ribosome. The eIF-3 complex specifically targets and initiates translation of a subset of mRNAs involved in cell proliferation.</text>
</comment>
<dbReference type="InterPro" id="IPR000717">
    <property type="entry name" value="PCI_dom"/>
</dbReference>
<comment type="subunit">
    <text evidence="5">Component of the eukaryotic translation initiation factor 3 (eIF-3) complex.</text>
</comment>
<evidence type="ECO:0000256" key="3">
    <source>
        <dbReference type="ARBA" id="ARBA00022540"/>
    </source>
</evidence>
<evidence type="ECO:0000313" key="7">
    <source>
        <dbReference type="EMBL" id="KAF3423135.1"/>
    </source>
</evidence>
<dbReference type="Pfam" id="PF18005">
    <property type="entry name" value="eIF3m_C_helix"/>
    <property type="match status" value="1"/>
</dbReference>
<keyword evidence="4 5" id="KW-0648">Protein biosynthesis</keyword>
<dbReference type="InterPro" id="IPR027528">
    <property type="entry name" value="eIF3m"/>
</dbReference>
<dbReference type="GO" id="GO:0033290">
    <property type="term" value="C:eukaryotic 48S preinitiation complex"/>
    <property type="evidence" value="ECO:0007669"/>
    <property type="project" value="UniProtKB-UniRule"/>
</dbReference>
<gene>
    <name evidence="7" type="ORF">E2986_00659</name>
</gene>
<evidence type="ECO:0000259" key="6">
    <source>
        <dbReference type="PROSITE" id="PS50250"/>
    </source>
</evidence>
<dbReference type="InterPro" id="IPR040750">
    <property type="entry name" value="eIF3m_C_helix"/>
</dbReference>
<evidence type="ECO:0000256" key="1">
    <source>
        <dbReference type="ARBA" id="ARBA00008482"/>
    </source>
</evidence>
<reference evidence="7" key="1">
    <citation type="submission" date="2019-11" db="EMBL/GenBank/DDBJ databases">
        <title>The nuclear and mitochondrial genomes of Frieseomelitta varia - a highly eusocial stingless bee (Meliponini) with a permanently sterile worker caste.</title>
        <authorList>
            <person name="Freitas F.C.P."/>
            <person name="Lourenco A.P."/>
            <person name="Nunes F.M.F."/>
            <person name="Paschoal A.R."/>
            <person name="Abreu F.C.P."/>
            <person name="Barbin F.O."/>
            <person name="Bataglia L."/>
            <person name="Cardoso-Junior C.A.M."/>
            <person name="Cervoni M.S."/>
            <person name="Silva S.R."/>
            <person name="Dalarmi F."/>
            <person name="Del Lama M.A."/>
            <person name="Depintor T.S."/>
            <person name="Ferreira K.M."/>
            <person name="Goria P.S."/>
            <person name="Jaskot M.C."/>
            <person name="Lago D.C."/>
            <person name="Luna-Lucena D."/>
            <person name="Moda L.M."/>
            <person name="Nascimento L."/>
            <person name="Pedrino M."/>
            <person name="Rabico F.O."/>
            <person name="Sanches F.C."/>
            <person name="Santos D.E."/>
            <person name="Santos C.G."/>
            <person name="Vieira J."/>
            <person name="Lopes T.F."/>
            <person name="Barchuk A.R."/>
            <person name="Hartfelder K."/>
            <person name="Simoes Z.L.P."/>
            <person name="Bitondi M.M.G."/>
            <person name="Pinheiro D.G."/>
        </authorList>
    </citation>
    <scope>NUCLEOTIDE SEQUENCE</scope>
    <source>
        <strain evidence="7">USP_RPSP 00005682</strain>
        <tissue evidence="7">Whole individual</tissue>
    </source>
</reference>
<comment type="subcellular location">
    <subcellularLocation>
        <location evidence="5">Cytoplasm</location>
    </subcellularLocation>
</comment>
<dbReference type="EMBL" id="WNWW01000586">
    <property type="protein sequence ID" value="KAF3423135.1"/>
    <property type="molecule type" value="Genomic_DNA"/>
</dbReference>
<keyword evidence="2 5" id="KW-0963">Cytoplasm</keyword>
<name>A0A833RTN5_9HYME</name>
<evidence type="ECO:0000313" key="8">
    <source>
        <dbReference type="Proteomes" id="UP000655588"/>
    </source>
</evidence>
<organism evidence="7 8">
    <name type="scientific">Frieseomelitta varia</name>
    <dbReference type="NCBI Taxonomy" id="561572"/>
    <lineage>
        <taxon>Eukaryota</taxon>
        <taxon>Metazoa</taxon>
        <taxon>Ecdysozoa</taxon>
        <taxon>Arthropoda</taxon>
        <taxon>Hexapoda</taxon>
        <taxon>Insecta</taxon>
        <taxon>Pterygota</taxon>
        <taxon>Neoptera</taxon>
        <taxon>Endopterygota</taxon>
        <taxon>Hymenoptera</taxon>
        <taxon>Apocrita</taxon>
        <taxon>Aculeata</taxon>
        <taxon>Apoidea</taxon>
        <taxon>Anthophila</taxon>
        <taxon>Apidae</taxon>
        <taxon>Frieseomelitta</taxon>
    </lineage>
</organism>
<evidence type="ECO:0000256" key="2">
    <source>
        <dbReference type="ARBA" id="ARBA00022490"/>
    </source>
</evidence>
<dbReference type="HAMAP" id="MF_03012">
    <property type="entry name" value="eIF3m"/>
    <property type="match status" value="1"/>
</dbReference>
<protein>
    <recommendedName>
        <fullName evidence="5">Eukaryotic translation initiation factor 3 subunit M</fullName>
        <shortName evidence="5">eIF3m</shortName>
    </recommendedName>
</protein>
<dbReference type="PANTHER" id="PTHR15350:SF2">
    <property type="entry name" value="EUKARYOTIC TRANSLATION INITIATION FACTOR 3 SUBUNIT M"/>
    <property type="match status" value="1"/>
</dbReference>